<evidence type="ECO:0000313" key="2">
    <source>
        <dbReference type="EMBL" id="CAK9266642.1"/>
    </source>
</evidence>
<protein>
    <submittedName>
        <fullName evidence="2">Uncharacterized protein</fullName>
    </submittedName>
</protein>
<gene>
    <name evidence="2" type="ORF">CSSPJE1EN1_LOCUS12120</name>
</gene>
<evidence type="ECO:0000256" key="1">
    <source>
        <dbReference type="SAM" id="MobiDB-lite"/>
    </source>
</evidence>
<dbReference type="EMBL" id="OZ020113">
    <property type="protein sequence ID" value="CAK9266642.1"/>
    <property type="molecule type" value="Genomic_DNA"/>
</dbReference>
<proteinExistence type="predicted"/>
<sequence>MTEMATRVRAQNSTAAPRHEAQIPNMHRGGEASKHPRNQISVPTTRIDLAKIRPSSLSSDPERRSTSAGDPDNRMAIDPTPSPSRAEGGTRANDKKPPTGATTPRNSIFFELPSSDCPKAQSTAPRNGDGGESIKVQALNQSPSYVGVVLDEGIKQGGYRMYHPGAYRLRHQRSEHPEQAPFTLEGAR</sequence>
<name>A0ABP0WJN3_9BRYO</name>
<feature type="region of interest" description="Disordered" evidence="1">
    <location>
        <begin position="1"/>
        <end position="134"/>
    </location>
</feature>
<feature type="compositionally biased region" description="Basic and acidic residues" evidence="1">
    <location>
        <begin position="60"/>
        <end position="75"/>
    </location>
</feature>
<evidence type="ECO:0000313" key="3">
    <source>
        <dbReference type="Proteomes" id="UP001497444"/>
    </source>
</evidence>
<keyword evidence="3" id="KW-1185">Reference proteome</keyword>
<accession>A0ABP0WJN3</accession>
<dbReference type="Proteomes" id="UP001497444">
    <property type="component" value="Chromosome 18"/>
</dbReference>
<reference evidence="2" key="1">
    <citation type="submission" date="2024-02" db="EMBL/GenBank/DDBJ databases">
        <authorList>
            <consortium name="ELIXIR-Norway"/>
            <consortium name="Elixir Norway"/>
        </authorList>
    </citation>
    <scope>NUCLEOTIDE SEQUENCE</scope>
</reference>
<organism evidence="2 3">
    <name type="scientific">Sphagnum jensenii</name>
    <dbReference type="NCBI Taxonomy" id="128206"/>
    <lineage>
        <taxon>Eukaryota</taxon>
        <taxon>Viridiplantae</taxon>
        <taxon>Streptophyta</taxon>
        <taxon>Embryophyta</taxon>
        <taxon>Bryophyta</taxon>
        <taxon>Sphagnophytina</taxon>
        <taxon>Sphagnopsida</taxon>
        <taxon>Sphagnales</taxon>
        <taxon>Sphagnaceae</taxon>
        <taxon>Sphagnum</taxon>
    </lineage>
</organism>